<proteinExistence type="predicted"/>
<accession>A0A3P8DKE4</accession>
<reference evidence="2 3" key="1">
    <citation type="submission" date="2018-11" db="EMBL/GenBank/DDBJ databases">
        <authorList>
            <consortium name="Pathogen Informatics"/>
        </authorList>
    </citation>
    <scope>NUCLEOTIDE SEQUENCE [LARGE SCALE GENOMIC DNA]</scope>
    <source>
        <strain evidence="2 3">Egypt</strain>
    </source>
</reference>
<gene>
    <name evidence="2" type="ORF">ECPE_LOCUS1045</name>
</gene>
<dbReference type="AlphaFoldDB" id="A0A3P8DKE4"/>
<feature type="region of interest" description="Disordered" evidence="1">
    <location>
        <begin position="50"/>
        <end position="100"/>
    </location>
</feature>
<name>A0A3P8DKE4_9TREM</name>
<evidence type="ECO:0000313" key="3">
    <source>
        <dbReference type="Proteomes" id="UP000272942"/>
    </source>
</evidence>
<dbReference type="Proteomes" id="UP000272942">
    <property type="component" value="Unassembled WGS sequence"/>
</dbReference>
<feature type="compositionally biased region" description="Polar residues" evidence="1">
    <location>
        <begin position="180"/>
        <end position="192"/>
    </location>
</feature>
<organism evidence="2 3">
    <name type="scientific">Echinostoma caproni</name>
    <dbReference type="NCBI Taxonomy" id="27848"/>
    <lineage>
        <taxon>Eukaryota</taxon>
        <taxon>Metazoa</taxon>
        <taxon>Spiralia</taxon>
        <taxon>Lophotrochozoa</taxon>
        <taxon>Platyhelminthes</taxon>
        <taxon>Trematoda</taxon>
        <taxon>Digenea</taxon>
        <taxon>Plagiorchiida</taxon>
        <taxon>Echinostomata</taxon>
        <taxon>Echinostomatoidea</taxon>
        <taxon>Echinostomatidae</taxon>
        <taxon>Echinostoma</taxon>
    </lineage>
</organism>
<keyword evidence="3" id="KW-1185">Reference proteome</keyword>
<evidence type="ECO:0000256" key="1">
    <source>
        <dbReference type="SAM" id="MobiDB-lite"/>
    </source>
</evidence>
<dbReference type="EMBL" id="UZAN01004915">
    <property type="protein sequence ID" value="VDP32424.1"/>
    <property type="molecule type" value="Genomic_DNA"/>
</dbReference>
<feature type="region of interest" description="Disordered" evidence="1">
    <location>
        <begin position="180"/>
        <end position="207"/>
    </location>
</feature>
<evidence type="ECO:0000313" key="2">
    <source>
        <dbReference type="EMBL" id="VDP32424.1"/>
    </source>
</evidence>
<sequence>MSDSECEWLERWEQLRLQLRLRSMENTFQVETETEINDAVSEWLHLSQDSGSDESAVVQDDRQQQKQQHALKPVPDPNRVVGGSRHQSAQSPLAPSCTSAQTSLSSASCQDLLRLAQATEEADAPILQVGESTVSDWSFLASAMDRNFWNDSKTFLSRINGSVHSVGLTDTCNHSQDLLATQSSTESPTPERSASIPVTIRSPTPVGDPYTDLDEANTEALIVAQAKKSAVAYFSGQLTQTTLDTPEEQTVLDADASRLEADDDLVMSERIPSDENYADEDNNNANNDSDNALTSPIPDAFWVSHSFEDSHSCHPSFPVVYARLFFSLEYHYTMYSIFEISF</sequence>
<feature type="compositionally biased region" description="Polar residues" evidence="1">
    <location>
        <begin position="85"/>
        <end position="100"/>
    </location>
</feature>
<protein>
    <submittedName>
        <fullName evidence="2">Uncharacterized protein</fullName>
    </submittedName>
</protein>